<gene>
    <name evidence="2" type="ORF">RTLFYP15_02264</name>
</gene>
<dbReference type="RefSeq" id="WP_412291687.1">
    <property type="nucleotide sequence ID" value="NZ_CACRUQ010000021.1"/>
</dbReference>
<proteinExistence type="predicted"/>
<name>A0A6N3EF91_9FIRM</name>
<keyword evidence="1" id="KW-1133">Transmembrane helix</keyword>
<sequence>MTALQYMGTGILFALVAGICFVGAIVYFLLTKQKHYLYAERLGRMKFPEQFYKDMKEQYEKTENISQTLDLLLEQYPKGKVAKRLRASKDYLKNSHYKDYETALYRYLSDSDTANVITEILLKDLQKICRIPCKQEKNTGEENKK</sequence>
<organism evidence="2">
    <name type="scientific">[Ruminococcus] torques</name>
    <dbReference type="NCBI Taxonomy" id="33039"/>
    <lineage>
        <taxon>Bacteria</taxon>
        <taxon>Bacillati</taxon>
        <taxon>Bacillota</taxon>
        <taxon>Clostridia</taxon>
        <taxon>Lachnospirales</taxon>
        <taxon>Lachnospiraceae</taxon>
        <taxon>Mediterraneibacter</taxon>
    </lineage>
</organism>
<evidence type="ECO:0000313" key="2">
    <source>
        <dbReference type="EMBL" id="VYU38665.1"/>
    </source>
</evidence>
<keyword evidence="1" id="KW-0812">Transmembrane</keyword>
<dbReference type="AlphaFoldDB" id="A0A6N3EF91"/>
<accession>A0A6N3EF91</accession>
<protein>
    <submittedName>
        <fullName evidence="2">Uncharacterized protein</fullName>
    </submittedName>
</protein>
<evidence type="ECO:0000256" key="1">
    <source>
        <dbReference type="SAM" id="Phobius"/>
    </source>
</evidence>
<dbReference type="EMBL" id="CACRUQ010000021">
    <property type="protein sequence ID" value="VYU38665.1"/>
    <property type="molecule type" value="Genomic_DNA"/>
</dbReference>
<feature type="transmembrane region" description="Helical" evidence="1">
    <location>
        <begin position="6"/>
        <end position="30"/>
    </location>
</feature>
<reference evidence="2" key="1">
    <citation type="submission" date="2019-11" db="EMBL/GenBank/DDBJ databases">
        <authorList>
            <person name="Feng L."/>
        </authorList>
    </citation>
    <scope>NUCLEOTIDE SEQUENCE</scope>
    <source>
        <strain evidence="2">RtorquesLFYP15</strain>
    </source>
</reference>
<keyword evidence="1" id="KW-0472">Membrane</keyword>